<keyword evidence="2" id="KW-0479">Metal-binding</keyword>
<dbReference type="InterPro" id="IPR028090">
    <property type="entry name" value="JAB_dom_prok"/>
</dbReference>
<sequence>MNTCPQAKLEMQILLPKDVVRKLRAPMLRAGRREIGGMIMGEDLGDQRFRIVDFSVDAVSGTRSNFVRNAAQHDQALAAFFDRTGADYERFNYLGEWHTHPSFSVHPSLQDVHAMQDLVDGSGGVRFAFLLIARLRWHWWFEASTHLFVQGHVPTPVDLILEPDMLEP</sequence>
<evidence type="ECO:0000256" key="5">
    <source>
        <dbReference type="ARBA" id="ARBA00023049"/>
    </source>
</evidence>
<dbReference type="SUPFAM" id="SSF102712">
    <property type="entry name" value="JAB1/MPN domain"/>
    <property type="match status" value="1"/>
</dbReference>
<dbReference type="Gene3D" id="3.40.140.10">
    <property type="entry name" value="Cytidine Deaminase, domain 2"/>
    <property type="match status" value="1"/>
</dbReference>
<evidence type="ECO:0000313" key="7">
    <source>
        <dbReference type="EMBL" id="MCF2871984.1"/>
    </source>
</evidence>
<reference evidence="7 8" key="1">
    <citation type="submission" date="2022-01" db="EMBL/GenBank/DDBJ databases">
        <title>Octadecabacter sp. nov., isolated from a marine alga.</title>
        <authorList>
            <person name="Jin M.S."/>
            <person name="Kim H.M."/>
            <person name="Han D.M."/>
            <person name="Jung J.J."/>
            <person name="Jeon C.O."/>
        </authorList>
    </citation>
    <scope>NUCLEOTIDE SEQUENCE [LARGE SCALE GENOMIC DNA]</scope>
    <source>
        <strain evidence="7 8">G9-8</strain>
    </source>
</reference>
<dbReference type="Proteomes" id="UP001200557">
    <property type="component" value="Unassembled WGS sequence"/>
</dbReference>
<evidence type="ECO:0000313" key="8">
    <source>
        <dbReference type="Proteomes" id="UP001200557"/>
    </source>
</evidence>
<dbReference type="EMBL" id="JAKGAQ010000003">
    <property type="protein sequence ID" value="MCF2871984.1"/>
    <property type="molecule type" value="Genomic_DNA"/>
</dbReference>
<name>A0ABS9CXT8_9RHOB</name>
<organism evidence="7 8">
    <name type="scientific">Octadecabacter dasysiphoniae</name>
    <dbReference type="NCBI Taxonomy" id="2909341"/>
    <lineage>
        <taxon>Bacteria</taxon>
        <taxon>Pseudomonadati</taxon>
        <taxon>Pseudomonadota</taxon>
        <taxon>Alphaproteobacteria</taxon>
        <taxon>Rhodobacterales</taxon>
        <taxon>Roseobacteraceae</taxon>
        <taxon>Octadecabacter</taxon>
    </lineage>
</organism>
<evidence type="ECO:0000256" key="1">
    <source>
        <dbReference type="ARBA" id="ARBA00022670"/>
    </source>
</evidence>
<proteinExistence type="predicted"/>
<gene>
    <name evidence="7" type="ORF">L0664_12975</name>
</gene>
<protein>
    <submittedName>
        <fullName evidence="7">Mov34/MPN/PAD-1 family protein</fullName>
    </submittedName>
</protein>
<dbReference type="RefSeq" id="WP_235226312.1">
    <property type="nucleotide sequence ID" value="NZ_JAKGAQ010000003.1"/>
</dbReference>
<evidence type="ECO:0000256" key="2">
    <source>
        <dbReference type="ARBA" id="ARBA00022723"/>
    </source>
</evidence>
<evidence type="ECO:0000256" key="3">
    <source>
        <dbReference type="ARBA" id="ARBA00022801"/>
    </source>
</evidence>
<keyword evidence="5" id="KW-0482">Metalloprotease</keyword>
<evidence type="ECO:0000256" key="4">
    <source>
        <dbReference type="ARBA" id="ARBA00022833"/>
    </source>
</evidence>
<keyword evidence="3" id="KW-0378">Hydrolase</keyword>
<evidence type="ECO:0000259" key="6">
    <source>
        <dbReference type="Pfam" id="PF14464"/>
    </source>
</evidence>
<keyword evidence="1" id="KW-0645">Protease</keyword>
<keyword evidence="4" id="KW-0862">Zinc</keyword>
<feature type="domain" description="JAB" evidence="6">
    <location>
        <begin position="16"/>
        <end position="134"/>
    </location>
</feature>
<accession>A0ABS9CXT8</accession>
<keyword evidence="8" id="KW-1185">Reference proteome</keyword>
<comment type="caution">
    <text evidence="7">The sequence shown here is derived from an EMBL/GenBank/DDBJ whole genome shotgun (WGS) entry which is preliminary data.</text>
</comment>
<dbReference type="Pfam" id="PF14464">
    <property type="entry name" value="Prok-JAB"/>
    <property type="match status" value="1"/>
</dbReference>